<proteinExistence type="predicted"/>
<reference evidence="2" key="1">
    <citation type="journal article" date="2010" name="Genome Res.">
        <title>Population genomic sequencing of Coccidioides fungi reveals recent hybridization and transposon control.</title>
        <authorList>
            <person name="Neafsey D.E."/>
            <person name="Barker B.M."/>
            <person name="Sharpton T.J."/>
            <person name="Stajich J.E."/>
            <person name="Park D.J."/>
            <person name="Whiston E."/>
            <person name="Hung C.-Y."/>
            <person name="McMahan C."/>
            <person name="White J."/>
            <person name="Sykes S."/>
            <person name="Heiman D."/>
            <person name="Young S."/>
            <person name="Zeng Q."/>
            <person name="Abouelleil A."/>
            <person name="Aftuck L."/>
            <person name="Bessette D."/>
            <person name="Brown A."/>
            <person name="FitzGerald M."/>
            <person name="Lui A."/>
            <person name="Macdonald J.P."/>
            <person name="Priest M."/>
            <person name="Orbach M.J."/>
            <person name="Galgiani J.N."/>
            <person name="Kirkland T.N."/>
            <person name="Cole G.T."/>
            <person name="Birren B.W."/>
            <person name="Henn M.R."/>
            <person name="Taylor J.W."/>
            <person name="Rounsley S.D."/>
        </authorList>
    </citation>
    <scope>NUCLEOTIDE SEQUENCE [LARGE SCALE GENOMIC DNA]</scope>
    <source>
        <strain evidence="2">RMSCC 3703</strain>
    </source>
</reference>
<sequence>MAVGSEGLRNTRISSSVDSDVVAAEIGVTGREIPVAKPNRHSATSDEQKEALIYWINGRRDHEYFGISIASTSRPASSSSAHLVLQPRPPPTMVSRMKLCTLCNKREIRLSSVGRVPPDHSCARGKRRRCPVCHKLKDVNHMKRHIDRCQRHQTTSGASNQPLEHRNSAELVALLDEISSLQSDRKFPECELGNLELLVDGQELHWTRPALIPISEVWDEQFSPLDIFDAVRSSIKDLPPNCVYRDGEPITEAEQEWNISNAFYQAGIPLHNSDLSAKSSLMNVPLPGKFRRLRPCQALRNQLRIASDHNLDLLANFAPAGTFVDIHLESAWLVSVCGVFQAYMAPVSTNKREP</sequence>
<evidence type="ECO:0000313" key="1">
    <source>
        <dbReference type="EMBL" id="KMU81583.1"/>
    </source>
</evidence>
<protein>
    <submittedName>
        <fullName evidence="1">Uncharacterized protein</fullName>
    </submittedName>
</protein>
<organism evidence="1 2">
    <name type="scientific">Coccidioides immitis RMSCC 3703</name>
    <dbReference type="NCBI Taxonomy" id="454286"/>
    <lineage>
        <taxon>Eukaryota</taxon>
        <taxon>Fungi</taxon>
        <taxon>Dikarya</taxon>
        <taxon>Ascomycota</taxon>
        <taxon>Pezizomycotina</taxon>
        <taxon>Eurotiomycetes</taxon>
        <taxon>Eurotiomycetidae</taxon>
        <taxon>Onygenales</taxon>
        <taxon>Onygenaceae</taxon>
        <taxon>Coccidioides</taxon>
    </lineage>
</organism>
<gene>
    <name evidence="1" type="ORF">CISG_09315</name>
</gene>
<dbReference type="STRING" id="454286.A0A0J8RCI0"/>
<dbReference type="Proteomes" id="UP000054559">
    <property type="component" value="Unassembled WGS sequence"/>
</dbReference>
<accession>A0A0J8RCI0</accession>
<dbReference type="OrthoDB" id="4196125at2759"/>
<dbReference type="EMBL" id="DS268204">
    <property type="protein sequence ID" value="KMU81583.1"/>
    <property type="molecule type" value="Genomic_DNA"/>
</dbReference>
<name>A0A0J8RCI0_COCIT</name>
<evidence type="ECO:0000313" key="2">
    <source>
        <dbReference type="Proteomes" id="UP000054559"/>
    </source>
</evidence>
<dbReference type="AlphaFoldDB" id="A0A0J8RCI0"/>